<evidence type="ECO:0000313" key="2">
    <source>
        <dbReference type="EMBL" id="QUL98963.1"/>
    </source>
</evidence>
<dbReference type="AlphaFoldDB" id="A0AAT9LE16"/>
<accession>A0AAT9LE16</accession>
<gene>
    <name evidence="2" type="ORF">IMF26_02510</name>
</gene>
<reference evidence="2" key="1">
    <citation type="submission" date="2020-10" db="EMBL/GenBank/DDBJ databases">
        <authorList>
            <person name="Kadnikov V."/>
            <person name="Beletsky A.V."/>
            <person name="Mardanov A.V."/>
            <person name="Karnachuk O.V."/>
            <person name="Ravin N.V."/>
        </authorList>
    </citation>
    <scope>NUCLEOTIDE SEQUENCE</scope>
    <source>
        <strain evidence="2">Bu02</strain>
    </source>
</reference>
<organism evidence="2">
    <name type="scientific">Candidatus Fermentithermobacillus carboniphilus</name>
    <dbReference type="NCBI Taxonomy" id="3085328"/>
    <lineage>
        <taxon>Bacteria</taxon>
        <taxon>Bacillati</taxon>
        <taxon>Bacillota</taxon>
        <taxon>Candidatus Fermentithermobacillia</taxon>
        <taxon>Candidatus Fermentithermobacillales</taxon>
        <taxon>Candidatus Fermentithermobacillaceae</taxon>
        <taxon>Candidatus Fermentithermobacillus</taxon>
    </lineage>
</organism>
<reference evidence="2" key="2">
    <citation type="journal article" date="2023" name="Biology">
        <title>Prokaryotic Life Associated with Coal-Fire Gas Vents Revealed by Metagenomics.</title>
        <authorList>
            <person name="Kadnikov V.V."/>
            <person name="Mardanov A.V."/>
            <person name="Beletsky A.V."/>
            <person name="Karnachuk O.V."/>
            <person name="Ravin N.V."/>
        </authorList>
    </citation>
    <scope>NUCLEOTIDE SEQUENCE</scope>
    <source>
        <strain evidence="2">Bu02</strain>
    </source>
</reference>
<evidence type="ECO:0000256" key="1">
    <source>
        <dbReference type="SAM" id="Phobius"/>
    </source>
</evidence>
<name>A0AAT9LE16_9FIRM</name>
<protein>
    <submittedName>
        <fullName evidence="2">Uncharacterized protein</fullName>
    </submittedName>
</protein>
<keyword evidence="1" id="KW-1133">Transmembrane helix</keyword>
<sequence>MLSKIGNVDRRIIYVLLCAVIAIALIKPVGLAIKVSAETKKVYDAIDRLPPGSIVWLGFEFDAGGIPELMPAARAIIRHGFQKDIRFVCGGMWTMAGDMATMAFDAVKKDFPDKQYGVDWVNIGYRPGNTIWLDQMIKDAAAASAGVDSYGNPLADLPLMQEFTGIKDAKMMIIFVTGTPGTPEYIKTVSTPYGIPLAVSTISVEVPGTMPYINSGQVLGGVLGMKGAAEYEVLVNKPGSAVAGMDAQSFAHALIILFIILGNIGYILEKKNSVAK</sequence>
<feature type="transmembrane region" description="Helical" evidence="1">
    <location>
        <begin position="250"/>
        <end position="268"/>
    </location>
</feature>
<proteinExistence type="predicted"/>
<feature type="transmembrane region" description="Helical" evidence="1">
    <location>
        <begin position="12"/>
        <end position="33"/>
    </location>
</feature>
<keyword evidence="1" id="KW-0472">Membrane</keyword>
<dbReference type="EMBL" id="CP062796">
    <property type="protein sequence ID" value="QUL98963.1"/>
    <property type="molecule type" value="Genomic_DNA"/>
</dbReference>
<keyword evidence="1" id="KW-0812">Transmembrane</keyword>
<dbReference type="KEGG" id="fcz:IMF26_02510"/>